<protein>
    <submittedName>
        <fullName evidence="1">ABC transporter substrate-binding protein</fullName>
    </submittedName>
</protein>
<gene>
    <name evidence="1" type="ORF">DLM86_22075</name>
</gene>
<dbReference type="EMBL" id="QJVJ01000010">
    <property type="protein sequence ID" value="PYI52167.1"/>
    <property type="molecule type" value="Genomic_DNA"/>
</dbReference>
<dbReference type="OrthoDB" id="2506821at2"/>
<dbReference type="PANTHER" id="PTHR43649">
    <property type="entry name" value="ARABINOSE-BINDING PROTEIN-RELATED"/>
    <property type="match status" value="1"/>
</dbReference>
<proteinExistence type="predicted"/>
<dbReference type="InterPro" id="IPR050490">
    <property type="entry name" value="Bact_solute-bd_prot1"/>
</dbReference>
<dbReference type="PROSITE" id="PS51257">
    <property type="entry name" value="PROKAR_LIPOPROTEIN"/>
    <property type="match status" value="1"/>
</dbReference>
<dbReference type="SUPFAM" id="SSF53850">
    <property type="entry name" value="Periplasmic binding protein-like II"/>
    <property type="match status" value="1"/>
</dbReference>
<sequence length="554" mass="62543">MEGKTMKRWALPAVVAVVSVGALLTACSGDRKEEPAQGAGTDAGPKPAVKKDISVTVYERGLVPKSEGTVEENRWTKWLNEKGPANVKFVAVPRWESQQKLNVLFASSSAPDLIFEYAPHIKNPIYDQKQMMPIGDLIEKHSTEYKKMLEQYPALKKVGMKADGKLYEFARLNEVTPIHALFIREDWLKKLNLQVPKTTEELYQVAKAFREQDPDGNGQKDTYGMAISFQSGQVVDQIFQATRWVVKDGKLTRNWDNFQAVAEFKKRLFEEGIVDRDYLNDKNGAKAKQDFVNGKIGIYPIQVAWTTFVNNDLATLKKNVPDAKITPIPYPKSPAGEFNPAFTNPVQATAFVNAQAKNPDAVVKFIDFLVRQDTVNTLRWGIEGEHWKTGKNGCPERIDAEKSKNEVNWTTDYTMMSSIILDKKCGTTEASFDPSVPIQKEGLDIYKKTLELYLDTNKPYVEITHPEHMPQLPKEIDTISTNLTKPIDDLLVKAVVGGKDYTPAQAIKEAQETWNKGEGKKIEDWFASWWEKDRSSAFLAKDIYDVLKQQQAAK</sequence>
<organism evidence="1 2">
    <name type="scientific">Paenibacillus flagellatus</name>
    <dbReference type="NCBI Taxonomy" id="2211139"/>
    <lineage>
        <taxon>Bacteria</taxon>
        <taxon>Bacillati</taxon>
        <taxon>Bacillota</taxon>
        <taxon>Bacilli</taxon>
        <taxon>Bacillales</taxon>
        <taxon>Paenibacillaceae</taxon>
        <taxon>Paenibacillus</taxon>
    </lineage>
</organism>
<reference evidence="1 2" key="1">
    <citation type="submission" date="2018-05" db="EMBL/GenBank/DDBJ databases">
        <title>Paenibacillus flagellatus sp. nov., isolated from selenium mineral soil.</title>
        <authorList>
            <person name="Dai X."/>
        </authorList>
    </citation>
    <scope>NUCLEOTIDE SEQUENCE [LARGE SCALE GENOMIC DNA]</scope>
    <source>
        <strain evidence="1 2">DXL2</strain>
    </source>
</reference>
<evidence type="ECO:0000313" key="1">
    <source>
        <dbReference type="EMBL" id="PYI52167.1"/>
    </source>
</evidence>
<dbReference type="AlphaFoldDB" id="A0A2V5KMI9"/>
<dbReference type="Proteomes" id="UP000247476">
    <property type="component" value="Unassembled WGS sequence"/>
</dbReference>
<accession>A0A2V5KMI9</accession>
<evidence type="ECO:0000313" key="2">
    <source>
        <dbReference type="Proteomes" id="UP000247476"/>
    </source>
</evidence>
<name>A0A2V5KMI9_9BACL</name>
<comment type="caution">
    <text evidence="1">The sequence shown here is derived from an EMBL/GenBank/DDBJ whole genome shotgun (WGS) entry which is preliminary data.</text>
</comment>
<dbReference type="Gene3D" id="3.40.190.10">
    <property type="entry name" value="Periplasmic binding protein-like II"/>
    <property type="match status" value="2"/>
</dbReference>
<keyword evidence="2" id="KW-1185">Reference proteome</keyword>
<dbReference type="RefSeq" id="WP_110842239.1">
    <property type="nucleotide sequence ID" value="NZ_QJVJ01000010.1"/>
</dbReference>